<name>A0A413FD84_9FIRM</name>
<dbReference type="AlphaFoldDB" id="A0A413FD84"/>
<evidence type="ECO:0000256" key="1">
    <source>
        <dbReference type="ARBA" id="ARBA00001942"/>
    </source>
</evidence>
<feature type="domain" description="4Fe-4S Mo/W bis-MGD-type" evidence="8">
    <location>
        <begin position="19"/>
        <end position="77"/>
    </location>
</feature>
<dbReference type="InterPro" id="IPR006657">
    <property type="entry name" value="MoPterin_dinucl-bd_dom"/>
</dbReference>
<dbReference type="PANTHER" id="PTHR43742">
    <property type="entry name" value="TRIMETHYLAMINE-N-OXIDE REDUCTASE"/>
    <property type="match status" value="1"/>
</dbReference>
<dbReference type="Pfam" id="PF00384">
    <property type="entry name" value="Molybdopterin"/>
    <property type="match status" value="1"/>
</dbReference>
<evidence type="ECO:0000256" key="4">
    <source>
        <dbReference type="ARBA" id="ARBA00022723"/>
    </source>
</evidence>
<dbReference type="SUPFAM" id="SSF50692">
    <property type="entry name" value="ADC-like"/>
    <property type="match status" value="1"/>
</dbReference>
<keyword evidence="3" id="KW-0500">Molybdenum</keyword>
<reference evidence="9 10" key="1">
    <citation type="submission" date="2018-08" db="EMBL/GenBank/DDBJ databases">
        <title>A genome reference for cultivated species of the human gut microbiota.</title>
        <authorList>
            <person name="Zou Y."/>
            <person name="Xue W."/>
            <person name="Luo G."/>
        </authorList>
    </citation>
    <scope>NUCLEOTIDE SEQUENCE [LARGE SCALE GENOMIC DNA]</scope>
    <source>
        <strain evidence="9 10">AF04-15</strain>
    </source>
</reference>
<dbReference type="GO" id="GO:0051536">
    <property type="term" value="F:iron-sulfur cluster binding"/>
    <property type="evidence" value="ECO:0007669"/>
    <property type="project" value="UniProtKB-KW"/>
</dbReference>
<dbReference type="InterPro" id="IPR006963">
    <property type="entry name" value="Mopterin_OxRdtase_4Fe-4S_dom"/>
</dbReference>
<protein>
    <submittedName>
        <fullName evidence="9">Formate dehydrogenase</fullName>
    </submittedName>
</protein>
<dbReference type="Gene3D" id="3.40.50.740">
    <property type="match status" value="1"/>
</dbReference>
<proteinExistence type="inferred from homology"/>
<organism evidence="9 10">
    <name type="scientific">Enterocloster asparagiformis</name>
    <dbReference type="NCBI Taxonomy" id="333367"/>
    <lineage>
        <taxon>Bacteria</taxon>
        <taxon>Bacillati</taxon>
        <taxon>Bacillota</taxon>
        <taxon>Clostridia</taxon>
        <taxon>Lachnospirales</taxon>
        <taxon>Lachnospiraceae</taxon>
        <taxon>Enterocloster</taxon>
    </lineage>
</organism>
<evidence type="ECO:0000256" key="7">
    <source>
        <dbReference type="ARBA" id="ARBA00023014"/>
    </source>
</evidence>
<keyword evidence="4" id="KW-0479">Metal-binding</keyword>
<dbReference type="GO" id="GO:0046872">
    <property type="term" value="F:metal ion binding"/>
    <property type="evidence" value="ECO:0007669"/>
    <property type="project" value="UniProtKB-KW"/>
</dbReference>
<comment type="cofactor">
    <cofactor evidence="1">
        <name>Mo-bis(molybdopterin guanine dinucleotide)</name>
        <dbReference type="ChEBI" id="CHEBI:60539"/>
    </cofactor>
</comment>
<evidence type="ECO:0000256" key="2">
    <source>
        <dbReference type="ARBA" id="ARBA00010312"/>
    </source>
</evidence>
<dbReference type="InterPro" id="IPR050612">
    <property type="entry name" value="Prok_Mopterin_Oxidored"/>
</dbReference>
<dbReference type="SMART" id="SM00926">
    <property type="entry name" value="Molybdop_Fe4S4"/>
    <property type="match status" value="1"/>
</dbReference>
<dbReference type="Proteomes" id="UP000283880">
    <property type="component" value="Unassembled WGS sequence"/>
</dbReference>
<dbReference type="InterPro" id="IPR006656">
    <property type="entry name" value="Mopterin_OxRdtase"/>
</dbReference>
<evidence type="ECO:0000256" key="5">
    <source>
        <dbReference type="ARBA" id="ARBA00023002"/>
    </source>
</evidence>
<evidence type="ECO:0000256" key="6">
    <source>
        <dbReference type="ARBA" id="ARBA00023004"/>
    </source>
</evidence>
<dbReference type="InterPro" id="IPR006655">
    <property type="entry name" value="Mopterin_OxRdtase_prok_CS"/>
</dbReference>
<dbReference type="PROSITE" id="PS51669">
    <property type="entry name" value="4FE4S_MOW_BIS_MGD"/>
    <property type="match status" value="1"/>
</dbReference>
<comment type="caution">
    <text evidence="9">The sequence shown here is derived from an EMBL/GenBank/DDBJ whole genome shotgun (WGS) entry which is preliminary data.</text>
</comment>
<dbReference type="Gene3D" id="3.40.228.10">
    <property type="entry name" value="Dimethylsulfoxide Reductase, domain 2"/>
    <property type="match status" value="1"/>
</dbReference>
<keyword evidence="5" id="KW-0560">Oxidoreductase</keyword>
<sequence>MKELDQRIRAKIPGEDTEIEIRRTLCDICTPQMHCGLDVYVKDGIVLKVEGSPEHPVNRGFLCTKGAANRRYLYRKDRILTPLRRVGPRGTGNFEPISWDEAIRTVCSRLNSAKEQFGADSVAFFSGYGKWYRPMYRRFAHVFGSRNYGTESSCCFTSGLMAWQVATGMHVNADMAHSGLFLGWGTNGYYSRYRLPDAIEQQRKRGMKVIIVDPRITPASLRLADLHLRPRPGTDGALALSIAYVLIHSGWVDHEYIRRYVHGYGAYCSYVDRFSPEIGEKLTGVPAARIREAARMIHESGPMSICESSAPIGHHRNGLQNYRAIMSLLAITGNYDRAGGQLPASHTYMELSCGFETGEDEFMNGRFPGGRKAAVGGDRFPLWYELRREMQSNDLANRILDQGNDRIRAVFALGMNLRMFAGDGRMIRALKELDFFVDVDLFLTDTAKYADIVLPACTSLERGEFKCYPGGYAWYTKPVVSPLGQAKSDADILTLMAREMNLDDDLLKQGYRECIRHIIRDLPVTVEELEASPLPVALPDLSPYRPGTMLERGLPTLSGKFELDSLLISRHPEWGLDSLPTYTAPLSPDPAAWPMILCAGARIPNALHSRLHDQPWERSLRPRPQAEISLEDARALGVEAGDCLEISTPFGSIRLEAAPTQTVRQGEVYVFHGYREADVNRILDPDNLDPYSGFPAFRSAYCRIRRCEAYEN</sequence>
<dbReference type="Pfam" id="PF04879">
    <property type="entry name" value="Molybdop_Fe4S4"/>
    <property type="match status" value="1"/>
</dbReference>
<dbReference type="InterPro" id="IPR009010">
    <property type="entry name" value="Asp_de-COase-like_dom_sf"/>
</dbReference>
<accession>A0A413FD84</accession>
<dbReference type="Pfam" id="PF01568">
    <property type="entry name" value="Molydop_binding"/>
    <property type="match status" value="1"/>
</dbReference>
<dbReference type="PANTHER" id="PTHR43742:SF6">
    <property type="entry name" value="OXIDOREDUCTASE YYAE-RELATED"/>
    <property type="match status" value="1"/>
</dbReference>
<dbReference type="RefSeq" id="WP_117777609.1">
    <property type="nucleotide sequence ID" value="NZ_QSBM01000012.1"/>
</dbReference>
<dbReference type="SUPFAM" id="SSF53706">
    <property type="entry name" value="Formate dehydrogenase/DMSO reductase, domains 1-3"/>
    <property type="match status" value="1"/>
</dbReference>
<dbReference type="PROSITE" id="PS00490">
    <property type="entry name" value="MOLYBDOPTERIN_PROK_2"/>
    <property type="match status" value="1"/>
</dbReference>
<evidence type="ECO:0000313" key="10">
    <source>
        <dbReference type="Proteomes" id="UP000283880"/>
    </source>
</evidence>
<dbReference type="GO" id="GO:0043546">
    <property type="term" value="F:molybdopterin cofactor binding"/>
    <property type="evidence" value="ECO:0007669"/>
    <property type="project" value="InterPro"/>
</dbReference>
<dbReference type="Gene3D" id="2.20.25.90">
    <property type="entry name" value="ADC-like domains"/>
    <property type="match status" value="1"/>
</dbReference>
<evidence type="ECO:0000313" key="9">
    <source>
        <dbReference type="EMBL" id="RGX27829.1"/>
    </source>
</evidence>
<dbReference type="Gene3D" id="2.40.40.20">
    <property type="match status" value="1"/>
</dbReference>
<keyword evidence="6" id="KW-0408">Iron</keyword>
<keyword evidence="7" id="KW-0411">Iron-sulfur</keyword>
<evidence type="ECO:0000259" key="8">
    <source>
        <dbReference type="PROSITE" id="PS51669"/>
    </source>
</evidence>
<comment type="similarity">
    <text evidence="2">Belongs to the prokaryotic molybdopterin-containing oxidoreductase family.</text>
</comment>
<evidence type="ECO:0000256" key="3">
    <source>
        <dbReference type="ARBA" id="ARBA00022505"/>
    </source>
</evidence>
<dbReference type="OrthoDB" id="9803192at2"/>
<dbReference type="GO" id="GO:0016491">
    <property type="term" value="F:oxidoreductase activity"/>
    <property type="evidence" value="ECO:0007669"/>
    <property type="project" value="UniProtKB-KW"/>
</dbReference>
<dbReference type="EMBL" id="QSBM01000012">
    <property type="protein sequence ID" value="RGX27829.1"/>
    <property type="molecule type" value="Genomic_DNA"/>
</dbReference>
<gene>
    <name evidence="9" type="ORF">DWV29_15945</name>
</gene>